<sequence>MLVVITMIQFMTRPSEAITFGQVESSLAPCPAYLIAGGDPSTECRKGVETIKASCPNTAEKREACECVKQAAIRLPNLKDDLAVDHLPNKCKVQMDIPISRTTKYCNT</sequence>
<dbReference type="Pfam" id="PF00234">
    <property type="entry name" value="Tryp_alpha_amyl"/>
    <property type="match status" value="1"/>
</dbReference>
<dbReference type="Gene3D" id="1.10.110.10">
    <property type="entry name" value="Plant lipid-transfer and hydrophobic proteins"/>
    <property type="match status" value="1"/>
</dbReference>
<dbReference type="Proteomes" id="UP000619265">
    <property type="component" value="Unassembled WGS sequence"/>
</dbReference>
<dbReference type="PRINTS" id="PR00382">
    <property type="entry name" value="LIPIDTRNSFER"/>
</dbReference>
<evidence type="ECO:0000313" key="5">
    <source>
        <dbReference type="Proteomes" id="UP000619265"/>
    </source>
</evidence>
<dbReference type="SUPFAM" id="SSF47699">
    <property type="entry name" value="Bifunctional inhibitor/lipid-transfer protein/seed storage 2S albumin"/>
    <property type="match status" value="1"/>
</dbReference>
<comment type="caution">
    <text evidence="4">The sequence shown here is derived from an EMBL/GenBank/DDBJ whole genome shotgun (WGS) entry which is preliminary data.</text>
</comment>
<dbReference type="InterPro" id="IPR016140">
    <property type="entry name" value="Bifunc_inhib/LTP/seed_store"/>
</dbReference>
<feature type="domain" description="Bifunctional inhibitor/plant lipid transfer protein/seed storage helical" evidence="3">
    <location>
        <begin position="22"/>
        <end position="96"/>
    </location>
</feature>
<reference evidence="4" key="1">
    <citation type="submission" date="2015-10" db="EMBL/GenBank/DDBJ databases">
        <authorList>
            <person name="Martinez-Garcia P.J."/>
            <person name="Crepeau M.W."/>
            <person name="Puiu D."/>
            <person name="Gonzalez-Ibeas D."/>
            <person name="Whalen J."/>
            <person name="Stevens K."/>
            <person name="Paul R."/>
            <person name="Butterfield T."/>
            <person name="Britton M."/>
            <person name="Reagan R."/>
            <person name="Chakraborty S."/>
            <person name="Walawage S.L."/>
            <person name="Vasquez-Gross H.A."/>
            <person name="Cardeno C."/>
            <person name="Famula R."/>
            <person name="Pratt K."/>
            <person name="Kuruganti S."/>
            <person name="Aradhya M.K."/>
            <person name="Leslie C.A."/>
            <person name="Dandekar A.M."/>
            <person name="Salzberg S.L."/>
            <person name="Wegrzyn J.L."/>
            <person name="Langley C.H."/>
            <person name="Neale D.B."/>
        </authorList>
    </citation>
    <scope>NUCLEOTIDE SEQUENCE</scope>
    <source>
        <tissue evidence="4">Leaves</tissue>
    </source>
</reference>
<gene>
    <name evidence="4" type="ORF">F2P56_031787</name>
</gene>
<dbReference type="GO" id="GO:0006869">
    <property type="term" value="P:lipid transport"/>
    <property type="evidence" value="ECO:0007669"/>
    <property type="project" value="InterPro"/>
</dbReference>
<evidence type="ECO:0000259" key="3">
    <source>
        <dbReference type="Pfam" id="PF00234"/>
    </source>
</evidence>
<evidence type="ECO:0000256" key="2">
    <source>
        <dbReference type="ARBA" id="ARBA00023157"/>
    </source>
</evidence>
<evidence type="ECO:0000313" key="4">
    <source>
        <dbReference type="EMBL" id="KAF5446135.1"/>
    </source>
</evidence>
<dbReference type="EMBL" id="LIHL02000014">
    <property type="protein sequence ID" value="KAF5446135.1"/>
    <property type="molecule type" value="Genomic_DNA"/>
</dbReference>
<protein>
    <recommendedName>
        <fullName evidence="3">Bifunctional inhibitor/plant lipid transfer protein/seed storage helical domain-containing protein</fullName>
    </recommendedName>
</protein>
<dbReference type="InterPro" id="IPR000528">
    <property type="entry name" value="Plant_nsLTP"/>
</dbReference>
<dbReference type="Gramene" id="Jr14_03200_p1">
    <property type="protein sequence ID" value="cds.Jr14_03200_p1"/>
    <property type="gene ID" value="Jr14_03200"/>
</dbReference>
<comment type="similarity">
    <text evidence="1">Belongs to the plant LTP family.</text>
</comment>
<organism evidence="4 5">
    <name type="scientific">Juglans regia</name>
    <name type="common">English walnut</name>
    <dbReference type="NCBI Taxonomy" id="51240"/>
    <lineage>
        <taxon>Eukaryota</taxon>
        <taxon>Viridiplantae</taxon>
        <taxon>Streptophyta</taxon>
        <taxon>Embryophyta</taxon>
        <taxon>Tracheophyta</taxon>
        <taxon>Spermatophyta</taxon>
        <taxon>Magnoliopsida</taxon>
        <taxon>eudicotyledons</taxon>
        <taxon>Gunneridae</taxon>
        <taxon>Pentapetalae</taxon>
        <taxon>rosids</taxon>
        <taxon>fabids</taxon>
        <taxon>Fagales</taxon>
        <taxon>Juglandaceae</taxon>
        <taxon>Juglans</taxon>
    </lineage>
</organism>
<proteinExistence type="inferred from homology"/>
<keyword evidence="2" id="KW-1015">Disulfide bond</keyword>
<dbReference type="GO" id="GO:0008289">
    <property type="term" value="F:lipid binding"/>
    <property type="evidence" value="ECO:0007669"/>
    <property type="project" value="InterPro"/>
</dbReference>
<dbReference type="CDD" id="cd01960">
    <property type="entry name" value="nsLTP1"/>
    <property type="match status" value="1"/>
</dbReference>
<reference evidence="4" key="2">
    <citation type="submission" date="2020-03" db="EMBL/GenBank/DDBJ databases">
        <title>Walnut 2.0.</title>
        <authorList>
            <person name="Marrano A."/>
            <person name="Britton M."/>
            <person name="Zimin A.V."/>
            <person name="Zaini P.A."/>
            <person name="Workman R."/>
            <person name="Puiu D."/>
            <person name="Bianco L."/>
            <person name="Allen B.J."/>
            <person name="Troggio M."/>
            <person name="Leslie C.A."/>
            <person name="Timp W."/>
            <person name="Dendekar A."/>
            <person name="Salzberg S.L."/>
            <person name="Neale D.B."/>
        </authorList>
    </citation>
    <scope>NUCLEOTIDE SEQUENCE</scope>
    <source>
        <tissue evidence="4">Leaves</tissue>
    </source>
</reference>
<dbReference type="AlphaFoldDB" id="A0A833TB09"/>
<name>A0A833TB09_JUGRE</name>
<accession>A0A833TB09</accession>
<dbReference type="PANTHER" id="PTHR33076">
    <property type="entry name" value="NON-SPECIFIC LIPID-TRANSFER PROTEIN 2-RELATED"/>
    <property type="match status" value="1"/>
</dbReference>
<evidence type="ECO:0000256" key="1">
    <source>
        <dbReference type="ARBA" id="ARBA00009748"/>
    </source>
</evidence>
<dbReference type="InterPro" id="IPR036312">
    <property type="entry name" value="Bifun_inhib/LTP/seed_sf"/>
</dbReference>